<protein>
    <recommendedName>
        <fullName evidence="5">MYND-type domain-containing protein</fullName>
    </recommendedName>
</protein>
<keyword evidence="1" id="KW-0479">Metal-binding</keyword>
<reference evidence="6 7" key="1">
    <citation type="journal article" date="2017" name="Gigascience">
        <title>Genome sequence of the small brown planthopper, Laodelphax striatellus.</title>
        <authorList>
            <person name="Zhu J."/>
            <person name="Jiang F."/>
            <person name="Wang X."/>
            <person name="Yang P."/>
            <person name="Bao Y."/>
            <person name="Zhao W."/>
            <person name="Wang W."/>
            <person name="Lu H."/>
            <person name="Wang Q."/>
            <person name="Cui N."/>
            <person name="Li J."/>
            <person name="Chen X."/>
            <person name="Luo L."/>
            <person name="Yu J."/>
            <person name="Kang L."/>
            <person name="Cui F."/>
        </authorList>
    </citation>
    <scope>NUCLEOTIDE SEQUENCE [LARGE SCALE GENOMIC DNA]</scope>
    <source>
        <strain evidence="6">Lst14</strain>
    </source>
</reference>
<dbReference type="PROSITE" id="PS50865">
    <property type="entry name" value="ZF_MYND_2"/>
    <property type="match status" value="1"/>
</dbReference>
<dbReference type="GO" id="GO:0036158">
    <property type="term" value="P:outer dynein arm assembly"/>
    <property type="evidence" value="ECO:0007669"/>
    <property type="project" value="TreeGrafter"/>
</dbReference>
<evidence type="ECO:0000259" key="5">
    <source>
        <dbReference type="PROSITE" id="PS50865"/>
    </source>
</evidence>
<dbReference type="FunCoup" id="A0A482X7L2">
    <property type="interactions" value="31"/>
</dbReference>
<evidence type="ECO:0000256" key="1">
    <source>
        <dbReference type="ARBA" id="ARBA00022723"/>
    </source>
</evidence>
<organism evidence="6 7">
    <name type="scientific">Laodelphax striatellus</name>
    <name type="common">Small brown planthopper</name>
    <name type="synonym">Delphax striatella</name>
    <dbReference type="NCBI Taxonomy" id="195883"/>
    <lineage>
        <taxon>Eukaryota</taxon>
        <taxon>Metazoa</taxon>
        <taxon>Ecdysozoa</taxon>
        <taxon>Arthropoda</taxon>
        <taxon>Hexapoda</taxon>
        <taxon>Insecta</taxon>
        <taxon>Pterygota</taxon>
        <taxon>Neoptera</taxon>
        <taxon>Paraneoptera</taxon>
        <taxon>Hemiptera</taxon>
        <taxon>Auchenorrhyncha</taxon>
        <taxon>Fulgoroidea</taxon>
        <taxon>Delphacidae</taxon>
        <taxon>Criomorphinae</taxon>
        <taxon>Laodelphax</taxon>
    </lineage>
</organism>
<keyword evidence="7" id="KW-1185">Reference proteome</keyword>
<dbReference type="Proteomes" id="UP000291343">
    <property type="component" value="Unassembled WGS sequence"/>
</dbReference>
<gene>
    <name evidence="6" type="ORF">LSTR_LSTR005683</name>
</gene>
<dbReference type="PANTHER" id="PTHR13244">
    <property type="entry name" value="ZINC FINGER MYND DOMAIN CONTAINING PROTEIN 10"/>
    <property type="match status" value="1"/>
</dbReference>
<keyword evidence="3" id="KW-0862">Zinc</keyword>
<dbReference type="OrthoDB" id="432970at2759"/>
<dbReference type="STRING" id="195883.A0A482X7L2"/>
<keyword evidence="2 4" id="KW-0863">Zinc-finger</keyword>
<feature type="domain" description="MYND-type" evidence="5">
    <location>
        <begin position="390"/>
        <end position="426"/>
    </location>
</feature>
<dbReference type="GO" id="GO:0008270">
    <property type="term" value="F:zinc ion binding"/>
    <property type="evidence" value="ECO:0007669"/>
    <property type="project" value="UniProtKB-KW"/>
</dbReference>
<comment type="caution">
    <text evidence="6">The sequence shown here is derived from an EMBL/GenBank/DDBJ whole genome shotgun (WGS) entry which is preliminary data.</text>
</comment>
<evidence type="ECO:0000256" key="3">
    <source>
        <dbReference type="ARBA" id="ARBA00022833"/>
    </source>
</evidence>
<dbReference type="GO" id="GO:0036159">
    <property type="term" value="P:inner dynein arm assembly"/>
    <property type="evidence" value="ECO:0007669"/>
    <property type="project" value="TreeGrafter"/>
</dbReference>
<sequence>MGHILHPSEVDYYISSFKTSKLEEIGSLGWFGKHKRLLQLHQQSILEVNESMVESVKELTAFHKKTINLVEEAITMSIWREKIFKELLKLDIKQECSFFVYVIMFHETTALGLLQNILYHQDAASELGDFALELVDYCTANIIRLTANDMSDDVEDLPLLDNLKNKEKNIAFDIGTRSVSVIRFLIETLADLPLSVTTRIYDKHDVPLLLCQLVNVSPWTRTDDKGRLFKYVDSKWNQIAASDRHVVTVTEGQVWLALRHLLLDERCQTHYEIDACRRSHLLKLQCHLSEPVLDQISPLAELKYFLSRLEIMDPSSTRATDSKKPFILEVVTDYRSSLADQPRKYFKKLAKNQLEVFDSLLRDGGAVDLAKDMAAAYETLDQVDAESAKCGNCGEVAKRFCSRCKLEYYCGRECQVKAWPKHKNICETYGGDRSTK</sequence>
<dbReference type="SUPFAM" id="SSF144232">
    <property type="entry name" value="HIT/MYND zinc finger-like"/>
    <property type="match status" value="1"/>
</dbReference>
<evidence type="ECO:0000256" key="2">
    <source>
        <dbReference type="ARBA" id="ARBA00022771"/>
    </source>
</evidence>
<dbReference type="GO" id="GO:0005737">
    <property type="term" value="C:cytoplasm"/>
    <property type="evidence" value="ECO:0007669"/>
    <property type="project" value="TreeGrafter"/>
</dbReference>
<dbReference type="AlphaFoldDB" id="A0A482X7L2"/>
<evidence type="ECO:0000313" key="7">
    <source>
        <dbReference type="Proteomes" id="UP000291343"/>
    </source>
</evidence>
<dbReference type="PROSITE" id="PS01360">
    <property type="entry name" value="ZF_MYND_1"/>
    <property type="match status" value="1"/>
</dbReference>
<dbReference type="InParanoid" id="A0A482X7L2"/>
<name>A0A482X7L2_LAOST</name>
<proteinExistence type="predicted"/>
<dbReference type="EMBL" id="QKKF02016051">
    <property type="protein sequence ID" value="RZF41915.1"/>
    <property type="molecule type" value="Genomic_DNA"/>
</dbReference>
<dbReference type="InterPro" id="IPR052298">
    <property type="entry name" value="ZMYND10"/>
</dbReference>
<dbReference type="PANTHER" id="PTHR13244:SF7">
    <property type="entry name" value="ZINC FINGER MYND DOMAIN-CONTAINING PROTEIN 10"/>
    <property type="match status" value="1"/>
</dbReference>
<evidence type="ECO:0000313" key="6">
    <source>
        <dbReference type="EMBL" id="RZF41915.1"/>
    </source>
</evidence>
<dbReference type="Gene3D" id="6.10.140.2220">
    <property type="match status" value="1"/>
</dbReference>
<dbReference type="GO" id="GO:0034451">
    <property type="term" value="C:centriolar satellite"/>
    <property type="evidence" value="ECO:0007669"/>
    <property type="project" value="TreeGrafter"/>
</dbReference>
<dbReference type="SMR" id="A0A482X7L2"/>
<evidence type="ECO:0000256" key="4">
    <source>
        <dbReference type="PROSITE-ProRule" id="PRU00134"/>
    </source>
</evidence>
<dbReference type="Pfam" id="PF01753">
    <property type="entry name" value="zf-MYND"/>
    <property type="match status" value="1"/>
</dbReference>
<dbReference type="GO" id="GO:0044458">
    <property type="term" value="P:motile cilium assembly"/>
    <property type="evidence" value="ECO:0007669"/>
    <property type="project" value="TreeGrafter"/>
</dbReference>
<dbReference type="InterPro" id="IPR002893">
    <property type="entry name" value="Znf_MYND"/>
</dbReference>
<accession>A0A482X7L2</accession>